<keyword evidence="9" id="KW-1185">Reference proteome</keyword>
<dbReference type="Proteomes" id="UP000887540">
    <property type="component" value="Unplaced"/>
</dbReference>
<feature type="region of interest" description="Disordered" evidence="7">
    <location>
        <begin position="39"/>
        <end position="60"/>
    </location>
</feature>
<evidence type="ECO:0000256" key="7">
    <source>
        <dbReference type="SAM" id="MobiDB-lite"/>
    </source>
</evidence>
<organism evidence="9 10">
    <name type="scientific">Acrobeloides nanus</name>
    <dbReference type="NCBI Taxonomy" id="290746"/>
    <lineage>
        <taxon>Eukaryota</taxon>
        <taxon>Metazoa</taxon>
        <taxon>Ecdysozoa</taxon>
        <taxon>Nematoda</taxon>
        <taxon>Chromadorea</taxon>
        <taxon>Rhabditida</taxon>
        <taxon>Tylenchina</taxon>
        <taxon>Cephalobomorpha</taxon>
        <taxon>Cephaloboidea</taxon>
        <taxon>Cephalobidae</taxon>
        <taxon>Acrobeloides</taxon>
    </lineage>
</organism>
<name>A0A914BX14_9BILA</name>
<evidence type="ECO:0000256" key="6">
    <source>
        <dbReference type="ARBA" id="ARBA00025700"/>
    </source>
</evidence>
<comment type="function">
    <text evidence="6">Component of the cytosolic iron-sulfur (Fe/S) protein assembly machinery. Required for maturation of extramitochondrial Fe/S proteins.</text>
</comment>
<evidence type="ECO:0000256" key="2">
    <source>
        <dbReference type="ARBA" id="ARBA00022485"/>
    </source>
</evidence>
<dbReference type="InterPro" id="IPR004108">
    <property type="entry name" value="Fe_hydrogenase_lsu_C"/>
</dbReference>
<dbReference type="WBParaSite" id="ACRNAN_Path_1189.g4629.t1">
    <property type="protein sequence ID" value="ACRNAN_Path_1189.g4629.t1"/>
    <property type="gene ID" value="ACRNAN_Path_1189.g4629"/>
</dbReference>
<protein>
    <submittedName>
        <fullName evidence="10">Iron hydrogenase large subunit C-terminal domain-containing protein</fullName>
    </submittedName>
</protein>
<dbReference type="Gene3D" id="3.40.50.1780">
    <property type="match status" value="1"/>
</dbReference>
<reference evidence="10" key="1">
    <citation type="submission" date="2022-11" db="UniProtKB">
        <authorList>
            <consortium name="WormBaseParasite"/>
        </authorList>
    </citation>
    <scope>IDENTIFICATION</scope>
</reference>
<keyword evidence="3" id="KW-0479">Metal-binding</keyword>
<dbReference type="GO" id="GO:0051539">
    <property type="term" value="F:4 iron, 4 sulfur cluster binding"/>
    <property type="evidence" value="ECO:0007669"/>
    <property type="project" value="UniProtKB-KW"/>
</dbReference>
<dbReference type="AlphaFoldDB" id="A0A914BX14"/>
<evidence type="ECO:0000256" key="3">
    <source>
        <dbReference type="ARBA" id="ARBA00022723"/>
    </source>
</evidence>
<evidence type="ECO:0000256" key="4">
    <source>
        <dbReference type="ARBA" id="ARBA00023004"/>
    </source>
</evidence>
<feature type="compositionally biased region" description="Basic and acidic residues" evidence="7">
    <location>
        <begin position="51"/>
        <end position="60"/>
    </location>
</feature>
<comment type="similarity">
    <text evidence="1">Belongs to the NARF family.</text>
</comment>
<evidence type="ECO:0000256" key="1">
    <source>
        <dbReference type="ARBA" id="ARBA00006596"/>
    </source>
</evidence>
<dbReference type="SUPFAM" id="SSF53920">
    <property type="entry name" value="Fe-only hydrogenase"/>
    <property type="match status" value="1"/>
</dbReference>
<proteinExistence type="inferred from homology"/>
<dbReference type="PANTHER" id="PTHR11615">
    <property type="entry name" value="NITRATE, FORMATE, IRON DEHYDROGENASE"/>
    <property type="match status" value="1"/>
</dbReference>
<evidence type="ECO:0000259" key="8">
    <source>
        <dbReference type="Pfam" id="PF02906"/>
    </source>
</evidence>
<keyword evidence="2" id="KW-0004">4Fe-4S</keyword>
<dbReference type="InterPro" id="IPR050340">
    <property type="entry name" value="Cytosolic_Fe-S_CAF"/>
</dbReference>
<evidence type="ECO:0000313" key="10">
    <source>
        <dbReference type="WBParaSite" id="ACRNAN_Path_1189.g4629.t1"/>
    </source>
</evidence>
<dbReference type="Pfam" id="PF02906">
    <property type="entry name" value="Fe_hyd_lg_C"/>
    <property type="match status" value="1"/>
</dbReference>
<feature type="domain" description="Iron hydrogenase large subunit C-terminal" evidence="8">
    <location>
        <begin position="106"/>
        <end position="401"/>
    </location>
</feature>
<keyword evidence="5" id="KW-0411">Iron-sulfur</keyword>
<dbReference type="GO" id="GO:0046872">
    <property type="term" value="F:metal ion binding"/>
    <property type="evidence" value="ECO:0007669"/>
    <property type="project" value="UniProtKB-KW"/>
</dbReference>
<accession>A0A914BX14</accession>
<evidence type="ECO:0000256" key="5">
    <source>
        <dbReference type="ARBA" id="ARBA00023014"/>
    </source>
</evidence>
<dbReference type="Gene3D" id="3.40.950.10">
    <property type="entry name" value="Fe-only Hydrogenase (Larger Subunit), Chain L, domain 3"/>
    <property type="match status" value="1"/>
</dbReference>
<sequence length="474" mass="53221">MNKSVVNTGGILRLSVVSDFVGPSQSCILPLQKKNEIDEPPQVKIRAKKERPKELSNSKDDSAKKITVSLSDCLACSGCITTAETMFLESQTMNELLEGLQARKFSVITVSPQSVSSLAVRYQISSSEMAKRISTFFKSKGAAYVIDSSFARLITHKLVAQELLERFKNGVRLPLISSVCPGFVLYAEKTVEEEFLPLLSCVRSPQALSGSLVKDYLAKKMAIDPADIFHACVMPCSDKKLEASRADFTVPGTSIKEVDCVISTIELEAELNKFESSNGYYIPENLSHDWLTRFQNGLLIGDGQRTTSGGLTEYLCREFESCLTHSSDVEKGFYKTKIIRDDLVHLNYYSTSDEEPIFTFIKAYGFRNLRDILRKLKKQQVGKNVYFIEIMACPSACGSGGGQIRAEKETDRKLLSQKVQEEYSMIKLNHDEQSEVLKEVDSLIEEWQTLNADMEKLFYTEFHSVPKNANLNDW</sequence>
<evidence type="ECO:0000313" key="9">
    <source>
        <dbReference type="Proteomes" id="UP000887540"/>
    </source>
</evidence>
<keyword evidence="4" id="KW-0408">Iron</keyword>
<dbReference type="FunFam" id="3.30.70.20:FF:000042">
    <property type="entry name" value="Cytosolic Fe-S cluster assembly factor NAR1"/>
    <property type="match status" value="1"/>
</dbReference>
<dbReference type="InterPro" id="IPR009016">
    <property type="entry name" value="Fe_hydrogenase"/>
</dbReference>